<feature type="compositionally biased region" description="Basic and acidic residues" evidence="2">
    <location>
        <begin position="2486"/>
        <end position="2500"/>
    </location>
</feature>
<organism>
    <name type="scientific">Branchiostoma floridae</name>
    <name type="common">Florida lancelet</name>
    <name type="synonym">Amphioxus</name>
    <dbReference type="NCBI Taxonomy" id="7739"/>
    <lineage>
        <taxon>Eukaryota</taxon>
        <taxon>Metazoa</taxon>
        <taxon>Chordata</taxon>
        <taxon>Cephalochordata</taxon>
        <taxon>Leptocardii</taxon>
        <taxon>Amphioxiformes</taxon>
        <taxon>Branchiostomatidae</taxon>
        <taxon>Branchiostoma</taxon>
    </lineage>
</organism>
<feature type="region of interest" description="Disordered" evidence="2">
    <location>
        <begin position="4231"/>
        <end position="4291"/>
    </location>
</feature>
<feature type="region of interest" description="Disordered" evidence="2">
    <location>
        <begin position="2721"/>
        <end position="2786"/>
    </location>
</feature>
<feature type="compositionally biased region" description="Acidic residues" evidence="2">
    <location>
        <begin position="3701"/>
        <end position="3724"/>
    </location>
</feature>
<feature type="region of interest" description="Disordered" evidence="2">
    <location>
        <begin position="3241"/>
        <end position="3283"/>
    </location>
</feature>
<feature type="compositionally biased region" description="Basic and acidic residues" evidence="2">
    <location>
        <begin position="4006"/>
        <end position="4015"/>
    </location>
</feature>
<feature type="compositionally biased region" description="Basic residues" evidence="2">
    <location>
        <begin position="1677"/>
        <end position="1686"/>
    </location>
</feature>
<feature type="compositionally biased region" description="Basic and acidic residues" evidence="2">
    <location>
        <begin position="2177"/>
        <end position="2190"/>
    </location>
</feature>
<feature type="compositionally biased region" description="Acidic residues" evidence="2">
    <location>
        <begin position="1713"/>
        <end position="1726"/>
    </location>
</feature>
<feature type="compositionally biased region" description="Basic and acidic residues" evidence="2">
    <location>
        <begin position="1661"/>
        <end position="1671"/>
    </location>
</feature>
<feature type="compositionally biased region" description="Polar residues" evidence="2">
    <location>
        <begin position="1419"/>
        <end position="1433"/>
    </location>
</feature>
<feature type="coiled-coil region" evidence="1">
    <location>
        <begin position="2611"/>
        <end position="2674"/>
    </location>
</feature>
<feature type="compositionally biased region" description="Basic and acidic residues" evidence="2">
    <location>
        <begin position="2417"/>
        <end position="2430"/>
    </location>
</feature>
<feature type="region of interest" description="Disordered" evidence="2">
    <location>
        <begin position="3408"/>
        <end position="3433"/>
    </location>
</feature>
<feature type="transmembrane region" description="Helical" evidence="3">
    <location>
        <begin position="6603"/>
        <end position="6622"/>
    </location>
</feature>
<feature type="compositionally biased region" description="Basic and acidic residues" evidence="2">
    <location>
        <begin position="2751"/>
        <end position="2786"/>
    </location>
</feature>
<feature type="region of interest" description="Disordered" evidence="2">
    <location>
        <begin position="3090"/>
        <end position="3115"/>
    </location>
</feature>
<evidence type="ECO:0000256" key="3">
    <source>
        <dbReference type="SAM" id="Phobius"/>
    </source>
</evidence>
<feature type="region of interest" description="Disordered" evidence="2">
    <location>
        <begin position="1875"/>
        <end position="1894"/>
    </location>
</feature>
<gene>
    <name evidence="4" type="ORF">BRAFLDRAFT_125877</name>
</gene>
<feature type="compositionally biased region" description="Polar residues" evidence="2">
    <location>
        <begin position="4266"/>
        <end position="4283"/>
    </location>
</feature>
<dbReference type="InParanoid" id="C3ZNP7"/>
<evidence type="ECO:0000256" key="2">
    <source>
        <dbReference type="SAM" id="MobiDB-lite"/>
    </source>
</evidence>
<feature type="region of interest" description="Disordered" evidence="2">
    <location>
        <begin position="4001"/>
        <end position="4023"/>
    </location>
</feature>
<feature type="compositionally biased region" description="Polar residues" evidence="2">
    <location>
        <begin position="3260"/>
        <end position="3274"/>
    </location>
</feature>
<feature type="region of interest" description="Disordered" evidence="2">
    <location>
        <begin position="1355"/>
        <end position="1435"/>
    </location>
</feature>
<keyword evidence="3" id="KW-0812">Transmembrane</keyword>
<feature type="region of interest" description="Disordered" evidence="2">
    <location>
        <begin position="2478"/>
        <end position="2542"/>
    </location>
</feature>
<reference evidence="4" key="1">
    <citation type="journal article" date="2008" name="Nature">
        <title>The amphioxus genome and the evolution of the chordate karyotype.</title>
        <authorList>
            <consortium name="US DOE Joint Genome Institute (JGI-PGF)"/>
            <person name="Putnam N.H."/>
            <person name="Butts T."/>
            <person name="Ferrier D.E.K."/>
            <person name="Furlong R.F."/>
            <person name="Hellsten U."/>
            <person name="Kawashima T."/>
            <person name="Robinson-Rechavi M."/>
            <person name="Shoguchi E."/>
            <person name="Terry A."/>
            <person name="Yu J.-K."/>
            <person name="Benito-Gutierrez E.L."/>
            <person name="Dubchak I."/>
            <person name="Garcia-Fernandez J."/>
            <person name="Gibson-Brown J.J."/>
            <person name="Grigoriev I.V."/>
            <person name="Horton A.C."/>
            <person name="de Jong P.J."/>
            <person name="Jurka J."/>
            <person name="Kapitonov V.V."/>
            <person name="Kohara Y."/>
            <person name="Kuroki Y."/>
            <person name="Lindquist E."/>
            <person name="Lucas S."/>
            <person name="Osoegawa K."/>
            <person name="Pennacchio L.A."/>
            <person name="Salamov A.A."/>
            <person name="Satou Y."/>
            <person name="Sauka-Spengler T."/>
            <person name="Schmutz J."/>
            <person name="Shin-I T."/>
            <person name="Toyoda A."/>
            <person name="Bronner-Fraser M."/>
            <person name="Fujiyama A."/>
            <person name="Holland L.Z."/>
            <person name="Holland P.W.H."/>
            <person name="Satoh N."/>
            <person name="Rokhsar D.S."/>
        </authorList>
    </citation>
    <scope>NUCLEOTIDE SEQUENCE [LARGE SCALE GENOMIC DNA]</scope>
    <source>
        <strain evidence="4">S238N-H82</strain>
        <tissue evidence="4">Testes</tissue>
    </source>
</reference>
<dbReference type="PANTHER" id="PTHR45615:SF66">
    <property type="entry name" value="CARD DOMAIN-CONTAINING PROTEIN"/>
    <property type="match status" value="1"/>
</dbReference>
<feature type="compositionally biased region" description="Polar residues" evidence="2">
    <location>
        <begin position="2516"/>
        <end position="2542"/>
    </location>
</feature>
<feature type="coiled-coil region" evidence="1">
    <location>
        <begin position="1936"/>
        <end position="1987"/>
    </location>
</feature>
<feature type="compositionally biased region" description="Basic and acidic residues" evidence="2">
    <location>
        <begin position="2369"/>
        <end position="2388"/>
    </location>
</feature>
<feature type="compositionally biased region" description="Basic residues" evidence="2">
    <location>
        <begin position="1504"/>
        <end position="1513"/>
    </location>
</feature>
<feature type="region of interest" description="Disordered" evidence="2">
    <location>
        <begin position="6187"/>
        <end position="6223"/>
    </location>
</feature>
<feature type="region of interest" description="Disordered" evidence="2">
    <location>
        <begin position="1829"/>
        <end position="1854"/>
    </location>
</feature>
<protein>
    <submittedName>
        <fullName evidence="4">Uncharacterized protein</fullName>
    </submittedName>
</protein>
<sequence length="6628" mass="744585">MIRDTSSPFQKIKYKVVRKEGEDSPTVEESTGSTQVSVSSTTVTTTRKAVLGAGTAATVQTELVGLEEVDEVKKLVKSYLEKIEKLEEENASLRDTMGASAAMAAGEGDEGGGRITSHSHALQCPTCGTSTEEHAAGSSQTLQLGSVQTLTQTGIRSEEAIDTVTKVSQTVKVFRSSTQTTDETFHEAQHRDSTADVAVTSVQFGQQNLVQKVHSLEVENKVLKNRLETLGETYDPDSAEVEDSFVTIAMGQEALGEVDIHTLQNYSKEELLTKVTQLITENKTLKVKVEEVQILSPSKVNDADNTGGHRREFQEIEGDKRALEQLEPEARLALFQEGNASLTVQVERPKTAQSQSNDAMQTIIENNLVQGESFTHAQYEQQVVDMQVQIDKLKEENSTLAEQVQHSADARTETQKAQEEVAHLRSEIERLTTEKDNYAQQVERSREVIALGGDGALRELTEGISSLQAQLKEKTDELEYTEEILASKRAELDTVRQQKYKFEDEKTRLEGEASKLSVMSQEIETLKAQLEVSKKAEVMLVETLEQVGALQTENARLESERGALSLKVDETARDFMKVQLLEQEVEKLNVDLKKQEETEKELQDVKESLDVARRERASLLEDQAAYNRHKEDVREAKEKIEVLQETLAVLVEQARDTEKMERDLETALTEARENLAAVTSEKAVLLQDAESRTKELEAAEEKIQTLQGQVKELDAKDTTLTTTKEQFEYTKKELDALQVKNAELETQVAEISDLKKEITVARAVIEQLREGDEDTKSKHKEESAKLENDLKIFKKNMDALQTEKDAIEGKFSSSVQELEETRIHIKALEAEKQTLLTSEQKQKAKDLQEAQDQLKVLSEENKRLLKEQDNFQKQSEDLHVARKQIQSLQEKFTTQAELFDKIQGDLTKNVELVQDLQLENKKLQDQNKSLSEKKEKEHHERVITLETEIVELTSRLEKAAEAERDLQVKEKELAIFRAEKEHLIKEREVYQIQFAQKEKEVANAASLESEVSSLKEKMKDLKRSEQELAQFQGKFAVIKQEVEDKAKALEALQKEKEGLSNQINEMEGLKKEIAIARNVIQELRESGEKTSEHEKKSKELTSILERTRKEVNILQEEKEEMSKYFASSQKELQDARTQIELLEDEKQTLNSTSQDATELKTQLEEAKMSLTTELQNFFTVQTELQGALEKIQTLEKEKRLLEEEVKEVSILESELSVVREQVHQHQVEKRSTADKVEAKEIQTDSGIAKKRAAKLKQDKIVEQERDFENLTKDLEAAKQEIQRLKQERDNLDDASNYTTTMSTSVVITTGEGVDAELSEAMEIIKSLEEERRLLKEEIRMAHQKEADFPMAMDDVQSQESNKSVANVKYEASDTPTDNKQDRHSEAEYPMARGTAHGSENQMGQPKKELQTEMQDDSNTEPSVSPGTSPTILITTEVDDIQTEVQELKERIQVLEKEKLLLQAEVSTHRIGASVGGEKPLSQGSNTSSSERVEGKEIQTDPGVARKRAAKLRRERGASGRDISSDETKRKNTVSQQERRSSSEDEDIDGGGDEDSNIERFVSTMNEELHQHGQISLDRVEAKEIQTDRGVARKRAAKLKMEKRAGVGKRQWTKETQNEIQSLRQDEVGDYGSDDDMIERSVFIRSVSPNEETLLHGSDSSPSERVEAKEIQTDPGVARKRAAKLRREKGASRQKIRSEETKRDSKLTKKESSTENEEDGDASDEDINIERSVSTRNVPSSEKGGDAKDIQTEPGVARRRASKLKKDKEMASDDSKKTKSLKVELQAARKEIDRLQEIQIKMAAELQGASELQIKYNEMKVQLEEMSEKKEATVTDKREVTRQGAAQKEEESSMTTRIQKLETNVYGMKEPKYSLQTETSDETGAQPSPRLTEDGVAKKGDFTLEAHSPDLAPKAGRYELHIVDATYLSTLSDAEKVSVLMEQLQNASVAMKQLEEEKEQLSLEATNIVALQQQLYRVQTEADQLRQDKDDIIQSTGIEVGIEADHGSFREDDEDLDDRLKNVTSQLLQYENIDRQLAEAKDTVDTLLSVKTSLEERATLLETQSQGNEEMLRELVKQNTEMRDELMSVEFLKKEVRELLFGDRSPSLASLTPMLSPSSRKLLEVGGASSTRFDFAGTRRENQRSTSRQKVGGTSDTDDIDGTSSQCASTDNYTTAEDSARSTSDSDRDLRGWTPIQSSGTYESNREIVVNVVARGGVRVESDDSQDSIEILGVSGSHDKQETTGSFSGSTSSTVVQTAHFGHKSHTTDGEITPTVGGHVASRKRLTYQADDKGTVEDSEQRRRTMGTSGTEGGQGPEDMRKMQTSSHGHDTESREDTQANSARHDKREQPSASGGQPSNKMEGVQAKSHHQDTSITRRDITSYSDEKMTGQGSTTDTQGEKISQDIGDAFIGGPKQKGGDDHDGQKELQTKDIPVSTTSDEVSASGDTPNSGDIKHVDKDSHEKSGVSWFKKNVGSLFGPKLPAKGKTDDSVTKDAKEPGETANTVTSALKDINKRSSLLSQPGDTADQGTTLSKPSQDVSATDIDTTIEQQLDVSAVTEKTKHVIKSTQYIKVLIERIQKIQICIWQNFSIGDSSNNENSDVDSTIMRKNEELKENLEEMKTVLASLQSSMSHESNNDDEGEIEDQDFSKEQKENLIANLQQLSASSEELKGIQEEMANLCRSNSDDSSKSSQICSIIERLKIKLDTAVTTMQEMEVHIMKDSKQTEEKQTVDQKSPHEEETSTKGFFDGIRDWWRGASDKRSPTSKEPIHHKDEEGKGDPDERDIKDADAEAIGVQEDITAFHNVTLGGQLQLLSTENESVTDHQVGTKKDKTAVLTSSGQAQNKLPEDEMEAIIKQQAERDFLREEVVSTDAKRRDNTTSDEVMAADSGQAQNELPENKRKKIIQQQIGHSEDKEQTKSFVTDTRTLNALLEKLQRLQAIIFHSYEMHTRLANRNEDTSGEDAIIQDTANEMTKKLKEASRVLEVLQISMSDKENEEKGEKTGGLSFSQQGRTDLVSRLEMLSASISELTPICGQIGEFYNQDQGDKENVHSIVYRAIESLRIKLSTTTEVNRSIQGQVVSLLDDEKAAEEGPKFSQEIPPEDPKSSTLVVGQTSPVRNVPVREPSFDSILAPEGKVVFISKTEKPGTNVSVNTGIGTTESDVISQAAISQSQKELSKEEMGMMIQQRTEGATVTGLDDKDSVKARERGQNVTAEHSIERSKPRTFFGGLMSWWQSERTNGSTSNNVSAVDNKESDSQSQTASQITGLTHTSEAEDGETLPTSRLQNVHTIKVLIEELHVIRADMADTCIEGVSKGSENVDASNIAPIMQIKGAKMREKLEEVTTVLAVLQTSMDVDVDEQKEDTTDSSAETGQRQEVHRKLQDLSICVEELKKIQSDIESSYKRLGAEDGSSDEPTKTEADISRDMEGMAVKTDEALQSVTLIEQQMADLRDEEISQKRKQKGTSESPTEERSGSFLGGLSSWWHRGPVKESSTPKPPIPGEEADDDVNVSKTEGDEIAEDAVVPDLSDEAKETIANMQIMWIYMEELQNVYRDMLEVTTEGASVGTNGDTSKKAKEKTVEMDRKLDSMASLVRSTTEISNAEREHFLALMAKFQQMNKNLAGLKTKREADAERGRDTAYVDAKIQRKTERMGNRLCRMAKMVKKIEAQAINQLTAETDAGFFGGIFTTKRTHEISDGQEDFQETTSEEATDTDDQSEEDSIPAITGTMVAPETTAFNANMQIIASRIGEMEIVCKDTIDDYNSKNVESKPDDSDMTSKVEEGMNTIQEKVDGTLSLLAEVETGIPTEVAVGDQQESDKGEQKKVISIASTVLREIHVLCIETIDIVNAPSQVDDQDRDVTATHEMVQNNMRTIQTKLGTLPEIIAIRTNIASVEQVSTTNSLDIEDENQLKTTLPPRTNNQVTSTEDLTINIQKAMTCITELDQLQKTTRELYAERFREDINNVRSEEVDQVLKREMKNMGSQICTVWNLIPEKQNEAQSTDERVAREDGTSPPMLTDAGWEKLSQVSGSLQELKTRQETLLRVYQKRVREGARGNEGESSCLLLDTQMEEEMEGIKANTGSAIQQLSEVLEELNAEQPDDDTTDAPSQAVAQVEHPGIISRLFWWRRKDKDDEDDDTAMPEETMILIANMQILWVYITEMKETQTNLHDAYSDQSTEEEEDGKDEDSKAFVDARMQQELQNMSMKITQTERLVTAVEKLALGYKLPDETDSTGDDTEDSVTDSVPSEAKKEEPKGWSWGWWSSQETTEPNTQSSVETSSEDKEEDNVIRIANDEVNASEKVQQSTGPFRRLFRWWSSGYNPDHVTFPGKGELEDQAEKHPQERVKDEQAMADTYKDSTKAAMSVVLGLKEICAKYIATTENEGADQTEEVALDIENMEQNIAVISQKITDLTEFVTKMQVVTQYEITHKDKEDTKLKDAEQVENEDRETDEESQDFIVAFGKLLVQIQELKSCEVELKTLTSTEKSDREEDHDLTSRIIQVMKELNTKTSNVGDSLTDIEPKALAHCETIKTAAKKRKVDETVVLTAPQEESRGILRRLYRWIPENVFWRRQHDGEGDAPGVPEETMILIANMQSLWVHITEMKETQTSLCDAYSDRFGDGITDEKCQEVDKAIQVHKESMDTKVESVLSVVQEIQESLNVEQDGCTNTTQQVRKNSTLQKVVCLIQEAKDTNIQISDMYQKQVGGEEEDGTEGSTTAFTDARMQQELQNVSIKLNQAGRLVTVFEGLVLGHNLHDQTDDETLGITTLEVDKKAEDQSKSWFRGWWSSQVTTEPISLTSVEPLSKDKDDTDIDKKVDDEDKAAEKSTQSTGAFRRLFRWYSSGYSPDHVTFPEKDELVNLAPYSPEVDTEDMQTTAEAVRASAKAAASVVIDLKNICAGFQGQAVADAEDEDSASTKDVAMDAESTQQNIAMIGQKITDLTEHVNEMKMRVVMLNDIMAKLGKNGQARDGEHVDNNGTEFVDEEETQDIVVGFDKLLVHIQDLKSYETKLLTLTSAETSTTEEHREQASRIFEEVKELDIALSTVGTMLSDIEPRALKPCESAKTTKPGVVDDIDALAPQQEGRGYLSRLFGWMRRNTEDPPEQLDSVSDDTSEEVGNIDDKKTDPVTDVQRALVCCEEIEEARDKVVDSYQERFREGTSEVRTQETGQVICRELRTIESKSTEMAELLYKKTTVATGTGTEQDYHMAVLTPQQDKLLLEALTCCEDIKEIQTKITELYDRRLRENTEGDDGAEACFYLDTKIVWELESIESNTTEITEKLTMLLQELTGKKDDKTKTETEKTQEKEETSGIFGRLLWWRKTVEPADTCIPQETETLIANMQMIWAYVEEMKQTQTRFEDAYSDRLGDGITEEQIEEVEKAIRMQKEHMEEMNEKVLVLLEEVQQSTEDGNIADAGKEQQGDVNLCLQDFKQIMTESKAGRSHLDEIYHLRLSSDGGSDQEAATDTTAISADVQMRQEMNNMTKNLHKAGQLLLMAEALTQGCMVQEPKDIKIEDSEKTVEDAPTPKLFSWWWTSDTTDAKATVTQSTESPHLPEKQDEMQDAEMPKGGNRTGVLRRLFRWWSTGYDPDHVTFPNKEELTDFESNFSGKEDSREMVQEVMDAPNTQSSAPSRSDDAIADMKANSDLQEVAEPETSDQRGFLGRLFQWWRAEQNPVTPNEARGADISLTQEVKSNIEVTKIYLSELKNICGCLQERFTMESPSVDGGTGVDAEDKEKIDEATQQLIANRLEEIAMLVNDIGTVIPSDEKLSPALDQEDSESIRLQKNLETIRINLEDTNAIFTEIQRMQEQSDSPRSGHVAKELQNMEAKLAKVADIVINIEPEVMKCCEEPSTDFQQKESEPPESKHEVAQSAGVLTRMFKHWWETSHQEQTIKDETDEEETDEDEEDTRERIKAASSDQMRAFLTNLEITWVHILELKRIQIDMEDSHKLRGQGTESISQTCSNVQDELVKMGEKLETVQQLITDLQNSIPEEMKAIEVKEGAVEESQNLHAKVSEQLTRISSIVVALKIDQFNVFNKYSVSSFMEDDSSVKQFDTMFNEEMEGIRMKLEEVTELFTDVEDIVMKEMKRKHEKKEARGKKSKMVTLSQQKESMQVQRESFFRRLFHWLTDSGIEETKPKSIKQFSTDSTDVEKTTTETDSEVTPKKYGLVQRFSAWFTGRSMSDENDATQETTAEKPTTETSSTAPQSDQGSGTQAGVFGTMVQWWSSRRKTNIVKEEETEVPTMPPGLQAFIANVQLVDAYCNQAQSSLSEMVDIYHQGPTELSELGDEEKKEDVKNRLCAIENTWKMLLSTTANLESALTKDEEEQEEDSNITEEWEMDDVTRKQTLTLSRDLKEMIQATLQTLPQIKAVSAGEELEDHKQGETTNITVQTMQEMHSTLNNMRIKLHELEQYALFGSALHEEQPQESEVKTKYGKEVQEDGGWFVFRWWGVTRQETTSSTTHPAEVETRSGPENLETQQAIAAEETDGQIQDAKISVFGRVQQWWRGVYQPNYDQYRDNTDQPGSDSQPAQPHMRREDLNAEMTVEDLDSTDDSCVLPHDAEDESIMTRGLRLELDKQLDKLNERSEEQGIREGILGLLVVASVWFLGGLIYVNTNHGF</sequence>
<feature type="coiled-coil region" evidence="1">
    <location>
        <begin position="376"/>
        <end position="1221"/>
    </location>
</feature>
<feature type="compositionally biased region" description="Basic and acidic residues" evidence="2">
    <location>
        <begin position="2871"/>
        <end position="2881"/>
    </location>
</feature>
<feature type="compositionally biased region" description="Basic and acidic residues" evidence="2">
    <location>
        <begin position="1687"/>
        <end position="1712"/>
    </location>
</feature>
<feature type="region of interest" description="Disordered" evidence="2">
    <location>
        <begin position="3458"/>
        <end position="3513"/>
    </location>
</feature>
<feature type="compositionally biased region" description="Basic and acidic residues" evidence="2">
    <location>
        <begin position="2721"/>
        <end position="2744"/>
    </location>
</feature>
<feature type="region of interest" description="Disordered" evidence="2">
    <location>
        <begin position="20"/>
        <end position="39"/>
    </location>
</feature>
<feature type="compositionally biased region" description="Polar residues" evidence="2">
    <location>
        <begin position="6530"/>
        <end position="6539"/>
    </location>
</feature>
<feature type="region of interest" description="Disordered" evidence="2">
    <location>
        <begin position="6523"/>
        <end position="6543"/>
    </location>
</feature>
<feature type="compositionally biased region" description="Basic and acidic residues" evidence="2">
    <location>
        <begin position="1514"/>
        <end position="1529"/>
    </location>
</feature>
<feature type="region of interest" description="Disordered" evidence="2">
    <location>
        <begin position="4803"/>
        <end position="4833"/>
    </location>
</feature>
<feature type="region of interest" description="Disordered" evidence="2">
    <location>
        <begin position="3361"/>
        <end position="3380"/>
    </location>
</feature>
<feature type="region of interest" description="Disordered" evidence="2">
    <location>
        <begin position="2261"/>
        <end position="2465"/>
    </location>
</feature>
<feature type="compositionally biased region" description="Acidic residues" evidence="2">
    <location>
        <begin position="1543"/>
        <end position="1555"/>
    </location>
</feature>
<keyword evidence="3" id="KW-1133">Transmembrane helix</keyword>
<feature type="compositionally biased region" description="Polar residues" evidence="2">
    <location>
        <begin position="2435"/>
        <end position="2451"/>
    </location>
</feature>
<feature type="compositionally biased region" description="Acidic residues" evidence="2">
    <location>
        <begin position="4181"/>
        <end position="4190"/>
    </location>
</feature>
<feature type="compositionally biased region" description="Polar residues" evidence="2">
    <location>
        <begin position="6206"/>
        <end position="6222"/>
    </location>
</feature>
<feature type="compositionally biased region" description="Basic and acidic residues" evidence="2">
    <location>
        <begin position="2317"/>
        <end position="2349"/>
    </location>
</feature>
<feature type="compositionally biased region" description="Low complexity" evidence="2">
    <location>
        <begin position="2242"/>
        <end position="2253"/>
    </location>
</feature>
<name>C3ZNP7_BRAFL</name>
<feature type="compositionally biased region" description="Basic and acidic residues" evidence="2">
    <location>
        <begin position="2289"/>
        <end position="2302"/>
    </location>
</feature>
<feature type="region of interest" description="Disordered" evidence="2">
    <location>
        <begin position="1468"/>
        <end position="1559"/>
    </location>
</feature>
<feature type="compositionally biased region" description="Basic and acidic residues" evidence="2">
    <location>
        <begin position="4809"/>
        <end position="4830"/>
    </location>
</feature>
<feature type="compositionally biased region" description="Acidic residues" evidence="2">
    <location>
        <begin position="4234"/>
        <end position="4246"/>
    </location>
</feature>
<feature type="compositionally biased region" description="Basic residues" evidence="2">
    <location>
        <begin position="6097"/>
        <end position="6109"/>
    </location>
</feature>
<feature type="compositionally biased region" description="Polar residues" evidence="2">
    <location>
        <begin position="2350"/>
        <end position="2359"/>
    </location>
</feature>
<feature type="region of interest" description="Disordered" evidence="2">
    <location>
        <begin position="6146"/>
        <end position="6169"/>
    </location>
</feature>
<feature type="coiled-coil region" evidence="1">
    <location>
        <begin position="5381"/>
        <end position="5415"/>
    </location>
</feature>
<feature type="region of interest" description="Disordered" evidence="2">
    <location>
        <begin position="1647"/>
        <end position="1779"/>
    </location>
</feature>
<feature type="compositionally biased region" description="Polar residues" evidence="2">
    <location>
        <begin position="3241"/>
        <end position="3252"/>
    </location>
</feature>
<feature type="region of interest" description="Disordered" evidence="2">
    <location>
        <begin position="5104"/>
        <end position="5130"/>
    </location>
</feature>
<evidence type="ECO:0000313" key="4">
    <source>
        <dbReference type="EMBL" id="EEN45779.1"/>
    </source>
</evidence>
<feature type="region of interest" description="Disordered" evidence="2">
    <location>
        <begin position="4175"/>
        <end position="4194"/>
    </location>
</feature>
<feature type="coiled-coil region" evidence="1">
    <location>
        <begin position="1437"/>
        <end position="1464"/>
    </location>
</feature>
<proteinExistence type="predicted"/>
<feature type="compositionally biased region" description="Polar residues" evidence="2">
    <location>
        <begin position="1875"/>
        <end position="1885"/>
    </location>
</feature>
<feature type="coiled-coil region" evidence="1">
    <location>
        <begin position="69"/>
        <end position="96"/>
    </location>
</feature>
<evidence type="ECO:0000256" key="1">
    <source>
        <dbReference type="SAM" id="Coils"/>
    </source>
</evidence>
<dbReference type="EMBL" id="GG666653">
    <property type="protein sequence ID" value="EEN45779.1"/>
    <property type="molecule type" value="Genomic_DNA"/>
</dbReference>
<feature type="region of interest" description="Disordered" evidence="2">
    <location>
        <begin position="3699"/>
        <end position="3724"/>
    </location>
</feature>
<feature type="compositionally biased region" description="Basic and acidic residues" evidence="2">
    <location>
        <begin position="2453"/>
        <end position="2465"/>
    </location>
</feature>
<feature type="compositionally biased region" description="Acidic residues" evidence="2">
    <location>
        <begin position="5902"/>
        <end position="5914"/>
    </location>
</feature>
<feature type="coiled-coil region" evidence="1">
    <location>
        <begin position="206"/>
        <end position="233"/>
    </location>
</feature>
<feature type="compositionally biased region" description="Acidic residues" evidence="2">
    <location>
        <begin position="5106"/>
        <end position="5124"/>
    </location>
</feature>
<feature type="compositionally biased region" description="Polar residues" evidence="2">
    <location>
        <begin position="1355"/>
        <end position="1364"/>
    </location>
</feature>
<feature type="coiled-coil region" evidence="1">
    <location>
        <begin position="2972"/>
        <end position="2999"/>
    </location>
</feature>
<feature type="region of interest" description="Disordered" evidence="2">
    <location>
        <begin position="2132"/>
        <end position="2198"/>
    </location>
</feature>
<keyword evidence="1" id="KW-0175">Coiled coil</keyword>
<feature type="compositionally biased region" description="Basic and acidic residues" evidence="2">
    <location>
        <begin position="3418"/>
        <end position="3433"/>
    </location>
</feature>
<feature type="region of interest" description="Disordered" evidence="2">
    <location>
        <begin position="2234"/>
        <end position="2253"/>
    </location>
</feature>
<feature type="region of interest" description="Disordered" evidence="2">
    <location>
        <begin position="5893"/>
        <end position="5921"/>
    </location>
</feature>
<feature type="compositionally biased region" description="Basic and acidic residues" evidence="2">
    <location>
        <begin position="1763"/>
        <end position="1776"/>
    </location>
</feature>
<accession>C3ZNP7</accession>
<feature type="compositionally biased region" description="Basic and acidic residues" evidence="2">
    <location>
        <begin position="1376"/>
        <end position="1386"/>
    </location>
</feature>
<feature type="region of interest" description="Disordered" evidence="2">
    <location>
        <begin position="5550"/>
        <end position="5576"/>
    </location>
</feature>
<feature type="region of interest" description="Disordered" evidence="2">
    <location>
        <begin position="6097"/>
        <end position="6116"/>
    </location>
</feature>
<feature type="compositionally biased region" description="Low complexity" evidence="2">
    <location>
        <begin position="27"/>
        <end position="39"/>
    </location>
</feature>
<feature type="compositionally biased region" description="Basic and acidic residues" evidence="2">
    <location>
        <begin position="1829"/>
        <end position="1850"/>
    </location>
</feature>
<feature type="region of interest" description="Disordered" evidence="2">
    <location>
        <begin position="2871"/>
        <end position="2902"/>
    </location>
</feature>
<feature type="region of interest" description="Disordered" evidence="2">
    <location>
        <begin position="5856"/>
        <end position="5877"/>
    </location>
</feature>
<feature type="compositionally biased region" description="Basic and acidic residues" evidence="2">
    <location>
        <begin position="5862"/>
        <end position="5875"/>
    </location>
</feature>
<feature type="region of interest" description="Disordered" evidence="2">
    <location>
        <begin position="1604"/>
        <end position="1633"/>
    </location>
</feature>
<feature type="compositionally biased region" description="Polar residues" evidence="2">
    <location>
        <begin position="1730"/>
        <end position="1739"/>
    </location>
</feature>
<dbReference type="eggNOG" id="KOG0994">
    <property type="taxonomic scope" value="Eukaryota"/>
</dbReference>
<feature type="coiled-coil region" evidence="1">
    <location>
        <begin position="1253"/>
        <end position="1347"/>
    </location>
</feature>
<keyword evidence="3" id="KW-0472">Membrane</keyword>
<dbReference type="PANTHER" id="PTHR45615">
    <property type="entry name" value="MYOSIN HEAVY CHAIN, NON-MUSCLE"/>
    <property type="match status" value="1"/>
</dbReference>